<reference evidence="4 5" key="1">
    <citation type="journal article" date="2021" name="Elife">
        <title>Chloroplast acquisition without the gene transfer in kleptoplastic sea slugs, Plakobranchus ocellatus.</title>
        <authorList>
            <person name="Maeda T."/>
            <person name="Takahashi S."/>
            <person name="Yoshida T."/>
            <person name="Shimamura S."/>
            <person name="Takaki Y."/>
            <person name="Nagai Y."/>
            <person name="Toyoda A."/>
            <person name="Suzuki Y."/>
            <person name="Arimoto A."/>
            <person name="Ishii H."/>
            <person name="Satoh N."/>
            <person name="Nishiyama T."/>
            <person name="Hasebe M."/>
            <person name="Maruyama T."/>
            <person name="Minagawa J."/>
            <person name="Obokata J."/>
            <person name="Shigenobu S."/>
        </authorList>
    </citation>
    <scope>NUCLEOTIDE SEQUENCE [LARGE SCALE GENOMIC DNA]</scope>
</reference>
<dbReference type="SMART" id="SM00595">
    <property type="entry name" value="MADF"/>
    <property type="match status" value="1"/>
</dbReference>
<dbReference type="Proteomes" id="UP000735302">
    <property type="component" value="Unassembled WGS sequence"/>
</dbReference>
<dbReference type="InterPro" id="IPR006578">
    <property type="entry name" value="MADF-dom"/>
</dbReference>
<feature type="region of interest" description="Disordered" evidence="1">
    <location>
        <begin position="343"/>
        <end position="363"/>
    </location>
</feature>
<dbReference type="Pfam" id="PF10545">
    <property type="entry name" value="MADF_DNA_bdg"/>
    <property type="match status" value="1"/>
</dbReference>
<dbReference type="PANTHER" id="PTHR21505">
    <property type="entry name" value="MADF DOMAIN-CONTAINING PROTEIN-RELATED"/>
    <property type="match status" value="1"/>
</dbReference>
<dbReference type="PANTHER" id="PTHR21505:SF8">
    <property type="entry name" value="DPT-YFP REPRESSOR BY OVEREXPRESSION, ISOFORM D-RELATED"/>
    <property type="match status" value="1"/>
</dbReference>
<evidence type="ECO:0000256" key="1">
    <source>
        <dbReference type="SAM" id="MobiDB-lite"/>
    </source>
</evidence>
<name>A0AAV3Y5Z1_9GAST</name>
<protein>
    <recommendedName>
        <fullName evidence="3">MADF domain-containing protein</fullName>
    </recommendedName>
</protein>
<evidence type="ECO:0000259" key="3">
    <source>
        <dbReference type="PROSITE" id="PS51029"/>
    </source>
</evidence>
<comment type="caution">
    <text evidence="4">The sequence shown here is derived from an EMBL/GenBank/DDBJ whole genome shotgun (WGS) entry which is preliminary data.</text>
</comment>
<sequence length="363" mass="41157">MATWSRASVLGFIEQYRSHECLWKIKSKDYCNRVSREKSYKQLVRFVKAFEPDADKEFVIKKISNLRNAFRKQVKRLDSPKLSGSSADDTCEPTLWYFNALEFLRDQDVPTVSQSHLGSDVQQQSEAEEDFEEESDVSQMTFKIDVADSPASDSPALNDSRSRSVSPAATPTAAVHDASTLTSTSRESISRPAKRKAPPDDSSTQMLTFARDILLNSANSVREEDQFDSFGKTIAHKLRNVSHEQSIHAQKLISDVLYEAELGALSRSSTVYNRIVATTMTNDDDHDDDVDKIMMLMTTTIVMMITMIMRMMMMMMIMTFLIDCLMPKLIVIRLLMTTTNDDDHDDDVDDDADDVDSDDDFNQ</sequence>
<keyword evidence="2" id="KW-0472">Membrane</keyword>
<feature type="transmembrane region" description="Helical" evidence="2">
    <location>
        <begin position="301"/>
        <end position="326"/>
    </location>
</feature>
<feature type="compositionally biased region" description="Polar residues" evidence="1">
    <location>
        <begin position="151"/>
        <end position="169"/>
    </location>
</feature>
<feature type="domain" description="MADF" evidence="3">
    <location>
        <begin position="11"/>
        <end position="109"/>
    </location>
</feature>
<organism evidence="4 5">
    <name type="scientific">Plakobranchus ocellatus</name>
    <dbReference type="NCBI Taxonomy" id="259542"/>
    <lineage>
        <taxon>Eukaryota</taxon>
        <taxon>Metazoa</taxon>
        <taxon>Spiralia</taxon>
        <taxon>Lophotrochozoa</taxon>
        <taxon>Mollusca</taxon>
        <taxon>Gastropoda</taxon>
        <taxon>Heterobranchia</taxon>
        <taxon>Euthyneura</taxon>
        <taxon>Panpulmonata</taxon>
        <taxon>Sacoglossa</taxon>
        <taxon>Placobranchoidea</taxon>
        <taxon>Plakobranchidae</taxon>
        <taxon>Plakobranchus</taxon>
    </lineage>
</organism>
<evidence type="ECO:0000313" key="4">
    <source>
        <dbReference type="EMBL" id="GFN77972.1"/>
    </source>
</evidence>
<dbReference type="PROSITE" id="PS51029">
    <property type="entry name" value="MADF"/>
    <property type="match status" value="1"/>
</dbReference>
<gene>
    <name evidence="4" type="ORF">PoB_000447800</name>
</gene>
<keyword evidence="2" id="KW-1133">Transmembrane helix</keyword>
<evidence type="ECO:0000256" key="2">
    <source>
        <dbReference type="SAM" id="Phobius"/>
    </source>
</evidence>
<proteinExistence type="predicted"/>
<feature type="compositionally biased region" description="Acidic residues" evidence="1">
    <location>
        <begin position="126"/>
        <end position="136"/>
    </location>
</feature>
<keyword evidence="2" id="KW-0812">Transmembrane</keyword>
<dbReference type="EMBL" id="BLXT01000514">
    <property type="protein sequence ID" value="GFN77972.1"/>
    <property type="molecule type" value="Genomic_DNA"/>
</dbReference>
<evidence type="ECO:0000313" key="5">
    <source>
        <dbReference type="Proteomes" id="UP000735302"/>
    </source>
</evidence>
<feature type="region of interest" description="Disordered" evidence="1">
    <location>
        <begin position="114"/>
        <end position="205"/>
    </location>
</feature>
<keyword evidence="5" id="KW-1185">Reference proteome</keyword>
<dbReference type="AlphaFoldDB" id="A0AAV3Y5Z1"/>
<accession>A0AAV3Y5Z1</accession>